<accession>A0A9X1P485</accession>
<dbReference type="Proteomes" id="UP001139035">
    <property type="component" value="Unassembled WGS sequence"/>
</dbReference>
<reference evidence="2" key="1">
    <citation type="submission" date="2022-01" db="EMBL/GenBank/DDBJ databases">
        <title>Jiella avicenniae sp. nov., a novel endophytic bacterium isolated from bark of Avicennia marina.</title>
        <authorList>
            <person name="Tuo L."/>
        </authorList>
    </citation>
    <scope>NUCLEOTIDE SEQUENCE</scope>
    <source>
        <strain evidence="2">CBK1P-4</strain>
    </source>
</reference>
<comment type="caution">
    <text evidence="2">The sequence shown here is derived from an EMBL/GenBank/DDBJ whole genome shotgun (WGS) entry which is preliminary data.</text>
</comment>
<evidence type="ECO:0000313" key="3">
    <source>
        <dbReference type="Proteomes" id="UP001139035"/>
    </source>
</evidence>
<dbReference type="SUPFAM" id="SSF47413">
    <property type="entry name" value="lambda repressor-like DNA-binding domains"/>
    <property type="match status" value="1"/>
</dbReference>
<proteinExistence type="predicted"/>
<gene>
    <name evidence="2" type="ORF">LZD57_16360</name>
</gene>
<feature type="domain" description="HTH cro/C1-type" evidence="1">
    <location>
        <begin position="9"/>
        <end position="63"/>
    </location>
</feature>
<dbReference type="GO" id="GO:0003677">
    <property type="term" value="F:DNA binding"/>
    <property type="evidence" value="ECO:0007669"/>
    <property type="project" value="InterPro"/>
</dbReference>
<dbReference type="RefSeq" id="WP_233720558.1">
    <property type="nucleotide sequence ID" value="NZ_JAJUWU010000017.1"/>
</dbReference>
<protein>
    <submittedName>
        <fullName evidence="2">Helix-turn-helix domain-containing protein</fullName>
    </submittedName>
</protein>
<evidence type="ECO:0000313" key="2">
    <source>
        <dbReference type="EMBL" id="MCE7029564.1"/>
    </source>
</evidence>
<dbReference type="PROSITE" id="PS50943">
    <property type="entry name" value="HTH_CROC1"/>
    <property type="match status" value="1"/>
</dbReference>
<dbReference type="CDD" id="cd00093">
    <property type="entry name" value="HTH_XRE"/>
    <property type="match status" value="1"/>
</dbReference>
<dbReference type="EMBL" id="JAJUWU010000017">
    <property type="protein sequence ID" value="MCE7029564.1"/>
    <property type="molecule type" value="Genomic_DNA"/>
</dbReference>
<dbReference type="AlphaFoldDB" id="A0A9X1P485"/>
<dbReference type="InterPro" id="IPR001387">
    <property type="entry name" value="Cro/C1-type_HTH"/>
</dbReference>
<organism evidence="2 3">
    <name type="scientific">Jiella avicenniae</name>
    <dbReference type="NCBI Taxonomy" id="2907202"/>
    <lineage>
        <taxon>Bacteria</taxon>
        <taxon>Pseudomonadati</taxon>
        <taxon>Pseudomonadota</taxon>
        <taxon>Alphaproteobacteria</taxon>
        <taxon>Hyphomicrobiales</taxon>
        <taxon>Aurantimonadaceae</taxon>
        <taxon>Jiella</taxon>
    </lineage>
</organism>
<dbReference type="InterPro" id="IPR010982">
    <property type="entry name" value="Lambda_DNA-bd_dom_sf"/>
</dbReference>
<sequence length="115" mass="12115">MASSSGKRLAKARAEAGMNASDLARAAGVSSTAVWNWEKNGTMPREDKIALIAKAIGVSTEFLRTGLFSDGQAAHTSPGRGKTVADVIAGAQREISQITGVPIDRVKIRVEFESD</sequence>
<dbReference type="Pfam" id="PF01381">
    <property type="entry name" value="HTH_3"/>
    <property type="match status" value="1"/>
</dbReference>
<dbReference type="Gene3D" id="1.10.260.40">
    <property type="entry name" value="lambda repressor-like DNA-binding domains"/>
    <property type="match status" value="1"/>
</dbReference>
<evidence type="ECO:0000259" key="1">
    <source>
        <dbReference type="PROSITE" id="PS50943"/>
    </source>
</evidence>
<name>A0A9X1P485_9HYPH</name>
<dbReference type="SMART" id="SM00530">
    <property type="entry name" value="HTH_XRE"/>
    <property type="match status" value="1"/>
</dbReference>
<keyword evidence="3" id="KW-1185">Reference proteome</keyword>